<dbReference type="InterPro" id="IPR052328">
    <property type="entry name" value="FOX_transcription_regulators"/>
</dbReference>
<name>A0A8C6JEZ5_MELUD</name>
<evidence type="ECO:0000256" key="4">
    <source>
        <dbReference type="ARBA" id="ARBA00023242"/>
    </source>
</evidence>
<sequence>MWVNPSLVCPLPGSPGTDPGRSQSLVASAAGATESFSLNTSWDDSCSDLDCSKEDVLSPSSKARKVHRRDPCSSFPSSPQLPEDKAASCVGIPVPQEMLKSPEVRMMLVPRKSTVLDPQSMKRKCPRQMSAKIEWGWPRPPLNYGTLISLALCNSAGASLSVQQIYQFTRQHFPFFQTAPKGWKSTIRHKLCFSSCFQKSTSFLCAKGNHRSCLWKLTPGGHSKFQEEAQALTKEALDLEQAGLLSKPDLMSSLFGL</sequence>
<dbReference type="SUPFAM" id="SSF46785">
    <property type="entry name" value="Winged helix' DNA-binding domain"/>
    <property type="match status" value="1"/>
</dbReference>
<dbReference type="GO" id="GO:0003700">
    <property type="term" value="F:DNA-binding transcription factor activity"/>
    <property type="evidence" value="ECO:0007669"/>
    <property type="project" value="InterPro"/>
</dbReference>
<dbReference type="Ensembl" id="ENSMUNT00000014501.2">
    <property type="protein sequence ID" value="ENSMUNP00000012540.2"/>
    <property type="gene ID" value="ENSMUNG00000009835.2"/>
</dbReference>
<organism evidence="7 8">
    <name type="scientific">Melopsittacus undulatus</name>
    <name type="common">Budgerigar</name>
    <name type="synonym">Psittacus undulatus</name>
    <dbReference type="NCBI Taxonomy" id="13146"/>
    <lineage>
        <taxon>Eukaryota</taxon>
        <taxon>Metazoa</taxon>
        <taxon>Chordata</taxon>
        <taxon>Craniata</taxon>
        <taxon>Vertebrata</taxon>
        <taxon>Euteleostomi</taxon>
        <taxon>Archelosauria</taxon>
        <taxon>Archosauria</taxon>
        <taxon>Dinosauria</taxon>
        <taxon>Saurischia</taxon>
        <taxon>Theropoda</taxon>
        <taxon>Coelurosauria</taxon>
        <taxon>Aves</taxon>
        <taxon>Neognathae</taxon>
        <taxon>Neoaves</taxon>
        <taxon>Telluraves</taxon>
        <taxon>Australaves</taxon>
        <taxon>Psittaciformes</taxon>
        <taxon>Psittaculidae</taxon>
        <taxon>Melopsittacus</taxon>
    </lineage>
</organism>
<keyword evidence="3" id="KW-0804">Transcription</keyword>
<evidence type="ECO:0000256" key="5">
    <source>
        <dbReference type="PROSITE-ProRule" id="PRU00089"/>
    </source>
</evidence>
<reference evidence="7" key="2">
    <citation type="submission" date="2025-08" db="UniProtKB">
        <authorList>
            <consortium name="Ensembl"/>
        </authorList>
    </citation>
    <scope>IDENTIFICATION</scope>
</reference>
<dbReference type="PANTHER" id="PTHR46789">
    <property type="entry name" value="FORKHEAD BOX PROTEIN R1"/>
    <property type="match status" value="1"/>
</dbReference>
<dbReference type="CDD" id="cd20036">
    <property type="entry name" value="FH_FOXR"/>
    <property type="match status" value="1"/>
</dbReference>
<dbReference type="Pfam" id="PF00250">
    <property type="entry name" value="Forkhead"/>
    <property type="match status" value="1"/>
</dbReference>
<evidence type="ECO:0000256" key="3">
    <source>
        <dbReference type="ARBA" id="ARBA00023163"/>
    </source>
</evidence>
<evidence type="ECO:0000256" key="6">
    <source>
        <dbReference type="SAM" id="MobiDB-lite"/>
    </source>
</evidence>
<dbReference type="PRINTS" id="PR00053">
    <property type="entry name" value="FORKHEAD"/>
</dbReference>
<evidence type="ECO:0000256" key="1">
    <source>
        <dbReference type="ARBA" id="ARBA00023015"/>
    </source>
</evidence>
<accession>A0A8C6JEZ5</accession>
<keyword evidence="2 5" id="KW-0238">DNA-binding</keyword>
<dbReference type="AlphaFoldDB" id="A0A8C6JEZ5"/>
<dbReference type="PROSITE" id="PS50039">
    <property type="entry name" value="FORK_HEAD_3"/>
    <property type="match status" value="1"/>
</dbReference>
<keyword evidence="8" id="KW-1185">Reference proteome</keyword>
<keyword evidence="4 5" id="KW-0539">Nucleus</keyword>
<dbReference type="GO" id="GO:0005634">
    <property type="term" value="C:nucleus"/>
    <property type="evidence" value="ECO:0007669"/>
    <property type="project" value="UniProtKB-SubCell"/>
</dbReference>
<keyword evidence="1" id="KW-0805">Transcription regulation</keyword>
<evidence type="ECO:0000256" key="2">
    <source>
        <dbReference type="ARBA" id="ARBA00023125"/>
    </source>
</evidence>
<dbReference type="InterPro" id="IPR036388">
    <property type="entry name" value="WH-like_DNA-bd_sf"/>
</dbReference>
<dbReference type="GO" id="GO:1990837">
    <property type="term" value="F:sequence-specific double-stranded DNA binding"/>
    <property type="evidence" value="ECO:0007669"/>
    <property type="project" value="TreeGrafter"/>
</dbReference>
<protein>
    <submittedName>
        <fullName evidence="7">Uncharacterized protein</fullName>
    </submittedName>
</protein>
<dbReference type="PANTHER" id="PTHR46789:SF2">
    <property type="entry name" value="FORKHEAD BOX PROTEIN R2"/>
    <property type="match status" value="1"/>
</dbReference>
<dbReference type="InterPro" id="IPR036390">
    <property type="entry name" value="WH_DNA-bd_sf"/>
</dbReference>
<comment type="subcellular location">
    <subcellularLocation>
        <location evidence="5">Nucleus</location>
    </subcellularLocation>
</comment>
<reference evidence="7" key="3">
    <citation type="submission" date="2025-09" db="UniProtKB">
        <authorList>
            <consortium name="Ensembl"/>
        </authorList>
    </citation>
    <scope>IDENTIFICATION</scope>
</reference>
<accession>A0A8V5HC15</accession>
<evidence type="ECO:0000313" key="8">
    <source>
        <dbReference type="Proteomes" id="UP000694405"/>
    </source>
</evidence>
<reference evidence="7" key="1">
    <citation type="submission" date="2020-03" db="EMBL/GenBank/DDBJ databases">
        <title>Melopsittacus undulatus (budgerigar) genome, bMelUnd1, maternal haplotype with Z.</title>
        <authorList>
            <person name="Gedman G."/>
            <person name="Mountcastle J."/>
            <person name="Haase B."/>
            <person name="Formenti G."/>
            <person name="Wright T."/>
            <person name="Apodaca J."/>
            <person name="Pelan S."/>
            <person name="Chow W."/>
            <person name="Rhie A."/>
            <person name="Howe K."/>
            <person name="Fedrigo O."/>
            <person name="Jarvis E.D."/>
        </authorList>
    </citation>
    <scope>NUCLEOTIDE SEQUENCE [LARGE SCALE GENOMIC DNA]</scope>
</reference>
<dbReference type="Gene3D" id="1.10.10.10">
    <property type="entry name" value="Winged helix-like DNA-binding domain superfamily/Winged helix DNA-binding domain"/>
    <property type="match status" value="1"/>
</dbReference>
<proteinExistence type="predicted"/>
<feature type="region of interest" description="Disordered" evidence="6">
    <location>
        <begin position="57"/>
        <end position="84"/>
    </location>
</feature>
<dbReference type="InterPro" id="IPR001766">
    <property type="entry name" value="Fork_head_dom"/>
</dbReference>
<evidence type="ECO:0000313" key="7">
    <source>
        <dbReference type="Ensembl" id="ENSMUNP00000012540.2"/>
    </source>
</evidence>
<dbReference type="SMART" id="SM00339">
    <property type="entry name" value="FH"/>
    <property type="match status" value="1"/>
</dbReference>
<dbReference type="Proteomes" id="UP000694405">
    <property type="component" value="Chromosome 15"/>
</dbReference>
<feature type="DNA-binding region" description="Fork-head" evidence="5">
    <location>
        <begin position="139"/>
        <end position="236"/>
    </location>
</feature>
<feature type="region of interest" description="Disordered" evidence="6">
    <location>
        <begin position="1"/>
        <end position="23"/>
    </location>
</feature>